<proteinExistence type="predicted"/>
<evidence type="ECO:0000313" key="2">
    <source>
        <dbReference type="EMBL" id="ARF10169.1"/>
    </source>
</evidence>
<organism evidence="2">
    <name type="scientific">Hokovirus HKV1</name>
    <dbReference type="NCBI Taxonomy" id="1977638"/>
    <lineage>
        <taxon>Viruses</taxon>
        <taxon>Varidnaviria</taxon>
        <taxon>Bamfordvirae</taxon>
        <taxon>Nucleocytoviricota</taxon>
        <taxon>Megaviricetes</taxon>
        <taxon>Imitervirales</taxon>
        <taxon>Mimiviridae</taxon>
        <taxon>Klosneuvirinae</taxon>
        <taxon>Hokovirus</taxon>
    </lineage>
</organism>
<keyword evidence="1" id="KW-0472">Membrane</keyword>
<reference evidence="2" key="1">
    <citation type="journal article" date="2017" name="Science">
        <title>Giant viruses with an expanded complement of translation system components.</title>
        <authorList>
            <person name="Schulz F."/>
            <person name="Yutin N."/>
            <person name="Ivanova N.N."/>
            <person name="Ortega D.R."/>
            <person name="Lee T.K."/>
            <person name="Vierheilig J."/>
            <person name="Daims H."/>
            <person name="Horn M."/>
            <person name="Wagner M."/>
            <person name="Jensen G.J."/>
            <person name="Kyrpides N.C."/>
            <person name="Koonin E.V."/>
            <person name="Woyke T."/>
        </authorList>
    </citation>
    <scope>NUCLEOTIDE SEQUENCE</scope>
    <source>
        <strain evidence="2">HKV1</strain>
    </source>
</reference>
<accession>A0A1V0SEL9</accession>
<keyword evidence="1" id="KW-0812">Transmembrane</keyword>
<keyword evidence="1" id="KW-1133">Transmembrane helix</keyword>
<dbReference type="InterPro" id="IPR027417">
    <property type="entry name" value="P-loop_NTPase"/>
</dbReference>
<feature type="transmembrane region" description="Helical" evidence="1">
    <location>
        <begin position="229"/>
        <end position="246"/>
    </location>
</feature>
<sequence length="283" mass="33208">MIKQLLILSSLILPIICINAIVIGESGIGKTRLIHNLMDNLIMDYEPNMTTYTKNFNNYNITFYDVSNINNWLDKLIEIDNFNIVLLLSLHKNNINVETIELLKEYFTDDIFLHTQLIIAQGNKITSWHNIYNTFNKINSHCNNYLNNYIIAFDFDNTNYYKDLIINQTINYDSFSLKKLHKQQINIQKNKELQKVEQETIQYLNITNHTKIIYKKTKSIDSKTGFYELFSYSIFSLCISCATMIYNKIKNKNIDAALGLFILCLCWFLILCVLYVNVIVIKK</sequence>
<evidence type="ECO:0000256" key="1">
    <source>
        <dbReference type="SAM" id="Phobius"/>
    </source>
</evidence>
<name>A0A1V0SEL9_9VIRU</name>
<dbReference type="SUPFAM" id="SSF52540">
    <property type="entry name" value="P-loop containing nucleoside triphosphate hydrolases"/>
    <property type="match status" value="1"/>
</dbReference>
<gene>
    <name evidence="2" type="ORF">Hokovirus_1_48</name>
</gene>
<protein>
    <submittedName>
        <fullName evidence="2">Uncharacterized protein</fullName>
    </submittedName>
</protein>
<dbReference type="EMBL" id="KY684103">
    <property type="protein sequence ID" value="ARF10169.1"/>
    <property type="molecule type" value="Genomic_DNA"/>
</dbReference>
<feature type="transmembrane region" description="Helical" evidence="1">
    <location>
        <begin position="258"/>
        <end position="281"/>
    </location>
</feature>